<sequence length="320" mass="34434">MTTADRTVAVTGASGLVGGRIVERLVLDGAERVVPVVRGFGRVARFALLPQERMSFRVADLLDQEALEDAFRGVDVVVHCAFGSRGSEDERWATTVGGTANVLAAARLAGVRRVVHLSTLDVYDRTTIERITESAPARPDDPGDREYEQQKLAAERLVLRAHGDGLETVVLQPGVIYGPWAEQWTVAQLTRPAADYEHLPTGDAGISNAVHVDDVADAARLAVTAPVAAGQRYLVGSDEPVSWGAFFDAFRGMLGHGTPSGAGRCTVADWELALYRQPGRAEFGKLRRELGHHARVSFADGIALTAQWARWYGLVPASAS</sequence>
<dbReference type="Pfam" id="PF01370">
    <property type="entry name" value="Epimerase"/>
    <property type="match status" value="1"/>
</dbReference>
<dbReference type="Proteomes" id="UP001500483">
    <property type="component" value="Unassembled WGS sequence"/>
</dbReference>
<dbReference type="InterPro" id="IPR036291">
    <property type="entry name" value="NAD(P)-bd_dom_sf"/>
</dbReference>
<gene>
    <name evidence="2" type="ORF">GCM10020366_32130</name>
</gene>
<accession>A0ABP6RVI4</accession>
<dbReference type="RefSeq" id="WP_344927472.1">
    <property type="nucleotide sequence ID" value="NZ_BAAAYK010000038.1"/>
</dbReference>
<dbReference type="EMBL" id="BAAAYK010000038">
    <property type="protein sequence ID" value="GAA3358775.1"/>
    <property type="molecule type" value="Genomic_DNA"/>
</dbReference>
<dbReference type="SUPFAM" id="SSF51735">
    <property type="entry name" value="NAD(P)-binding Rossmann-fold domains"/>
    <property type="match status" value="1"/>
</dbReference>
<protein>
    <submittedName>
        <fullName evidence="2">NAD-dependent epimerase/dehydratase family protein</fullName>
    </submittedName>
</protein>
<evidence type="ECO:0000313" key="3">
    <source>
        <dbReference type="Proteomes" id="UP001500483"/>
    </source>
</evidence>
<reference evidence="3" key="1">
    <citation type="journal article" date="2019" name="Int. J. Syst. Evol. Microbiol.">
        <title>The Global Catalogue of Microorganisms (GCM) 10K type strain sequencing project: providing services to taxonomists for standard genome sequencing and annotation.</title>
        <authorList>
            <consortium name="The Broad Institute Genomics Platform"/>
            <consortium name="The Broad Institute Genome Sequencing Center for Infectious Disease"/>
            <person name="Wu L."/>
            <person name="Ma J."/>
        </authorList>
    </citation>
    <scope>NUCLEOTIDE SEQUENCE [LARGE SCALE GENOMIC DNA]</scope>
    <source>
        <strain evidence="3">JCM 9687</strain>
    </source>
</reference>
<proteinExistence type="predicted"/>
<dbReference type="InterPro" id="IPR051783">
    <property type="entry name" value="NAD(P)-dependent_oxidoreduct"/>
</dbReference>
<organism evidence="2 3">
    <name type="scientific">Saccharopolyspora gregorii</name>
    <dbReference type="NCBI Taxonomy" id="33914"/>
    <lineage>
        <taxon>Bacteria</taxon>
        <taxon>Bacillati</taxon>
        <taxon>Actinomycetota</taxon>
        <taxon>Actinomycetes</taxon>
        <taxon>Pseudonocardiales</taxon>
        <taxon>Pseudonocardiaceae</taxon>
        <taxon>Saccharopolyspora</taxon>
    </lineage>
</organism>
<evidence type="ECO:0000259" key="1">
    <source>
        <dbReference type="Pfam" id="PF01370"/>
    </source>
</evidence>
<dbReference type="PANTHER" id="PTHR48079:SF6">
    <property type="entry name" value="NAD(P)-BINDING DOMAIN-CONTAINING PROTEIN-RELATED"/>
    <property type="match status" value="1"/>
</dbReference>
<feature type="domain" description="NAD-dependent epimerase/dehydratase" evidence="1">
    <location>
        <begin position="8"/>
        <end position="236"/>
    </location>
</feature>
<dbReference type="Gene3D" id="3.40.50.720">
    <property type="entry name" value="NAD(P)-binding Rossmann-like Domain"/>
    <property type="match status" value="1"/>
</dbReference>
<comment type="caution">
    <text evidence="2">The sequence shown here is derived from an EMBL/GenBank/DDBJ whole genome shotgun (WGS) entry which is preliminary data.</text>
</comment>
<name>A0ABP6RVI4_9PSEU</name>
<keyword evidence="3" id="KW-1185">Reference proteome</keyword>
<dbReference type="PANTHER" id="PTHR48079">
    <property type="entry name" value="PROTEIN YEEZ"/>
    <property type="match status" value="1"/>
</dbReference>
<dbReference type="InterPro" id="IPR001509">
    <property type="entry name" value="Epimerase_deHydtase"/>
</dbReference>
<evidence type="ECO:0000313" key="2">
    <source>
        <dbReference type="EMBL" id="GAA3358775.1"/>
    </source>
</evidence>